<comment type="subunit">
    <text evidence="11">Oligomer of 24 subunits. There are two types of subunits: L (light) chain and H (heavy) chain. The major chain can be light or heavy, depending on the species and tissue type. The functional molecule forms a roughly spherical shell with a diameter of 12 nm and contains a central cavity into which the insoluble mineral iron core is deposited. Interacts with NCOA4.</text>
</comment>
<evidence type="ECO:0000256" key="7">
    <source>
        <dbReference type="ARBA" id="ARBA00023228"/>
    </source>
</evidence>
<dbReference type="Proteomes" id="UP001159641">
    <property type="component" value="Unassembled WGS sequence"/>
</dbReference>
<dbReference type="EMBL" id="JAIQCJ010002046">
    <property type="protein sequence ID" value="KAJ8784558.1"/>
    <property type="molecule type" value="Genomic_DNA"/>
</dbReference>
<evidence type="ECO:0000256" key="9">
    <source>
        <dbReference type="ARBA" id="ARBA00044942"/>
    </source>
</evidence>
<dbReference type="InterPro" id="IPR012347">
    <property type="entry name" value="Ferritin-like"/>
</dbReference>
<sequence>MSSQIRENYPTAAEAAVNPLADTHLRASYTSLSLSFYFDCDNVALEGMGHFFRELAKEKCEGAKHLLQTQNQRGGCALFQNVQKPSPDECGKTQDTTEAAVLVEESLNQALVDLRAPGSTRADPRLCDFLESLVLDEQVKLIKKMGDHLTNLRRLAGPQAGLGGSLFERLTLEHD</sequence>
<dbReference type="InterPro" id="IPR001519">
    <property type="entry name" value="Ferritin"/>
</dbReference>
<name>A0AB34GZA1_ESCRO</name>
<keyword evidence="6 12" id="KW-0408">Iron</keyword>
<keyword evidence="16" id="KW-1185">Reference proteome</keyword>
<keyword evidence="7" id="KW-0458">Lysosome</keyword>
<keyword evidence="3 13" id="KW-0409">Iron storage</keyword>
<evidence type="ECO:0000256" key="6">
    <source>
        <dbReference type="ARBA" id="ARBA00023004"/>
    </source>
</evidence>
<dbReference type="GO" id="GO:0006826">
    <property type="term" value="P:iron ion transport"/>
    <property type="evidence" value="ECO:0007669"/>
    <property type="project" value="InterPro"/>
</dbReference>
<feature type="binding site" evidence="12">
    <location>
        <position position="104"/>
    </location>
    <ligand>
        <name>Fe cation</name>
        <dbReference type="ChEBI" id="CHEBI:24875"/>
        <label>1</label>
    </ligand>
</feature>
<dbReference type="InterPro" id="IPR009078">
    <property type="entry name" value="Ferritin-like_SF"/>
</dbReference>
<evidence type="ECO:0000313" key="16">
    <source>
        <dbReference type="Proteomes" id="UP001159641"/>
    </source>
</evidence>
<comment type="caution">
    <text evidence="15">The sequence shown here is derived from an EMBL/GenBank/DDBJ whole genome shotgun (WGS) entry which is preliminary data.</text>
</comment>
<keyword evidence="8" id="KW-0968">Cytoplasmic vesicle</keyword>
<gene>
    <name evidence="15" type="ORF">J1605_008210</name>
</gene>
<protein>
    <recommendedName>
        <fullName evidence="13">Ferritin</fullName>
    </recommendedName>
</protein>
<dbReference type="PROSITE" id="PS50905">
    <property type="entry name" value="FERRITIN_LIKE"/>
    <property type="match status" value="1"/>
</dbReference>
<evidence type="ECO:0000256" key="13">
    <source>
        <dbReference type="RuleBase" id="RU361145"/>
    </source>
</evidence>
<feature type="binding site" evidence="12">
    <location>
        <position position="138"/>
    </location>
    <ligand>
        <name>Fe cation</name>
        <dbReference type="ChEBI" id="CHEBI:24875"/>
        <label>1</label>
    </ligand>
</feature>
<evidence type="ECO:0000256" key="10">
    <source>
        <dbReference type="ARBA" id="ARBA00045578"/>
    </source>
</evidence>
<evidence type="ECO:0000256" key="5">
    <source>
        <dbReference type="ARBA" id="ARBA00022723"/>
    </source>
</evidence>
<comment type="function">
    <text evidence="10">Stores iron in a soluble, non-toxic, readily available form. Important for iron homeostasis. Iron is taken up in the ferrous form and deposited as ferric hydroxides after oxidation. Also plays a role in delivery of iron to cells. Mediates iron uptake in capsule cells of the developing kidney. Delivery to lysosomes by the cargo receptor NCOA4 for autophagic degradation and release or iron.</text>
</comment>
<evidence type="ECO:0000256" key="11">
    <source>
        <dbReference type="ARBA" id="ARBA00047045"/>
    </source>
</evidence>
<dbReference type="GO" id="GO:0008199">
    <property type="term" value="F:ferric iron binding"/>
    <property type="evidence" value="ECO:0007669"/>
    <property type="project" value="InterPro"/>
</dbReference>
<evidence type="ECO:0000256" key="8">
    <source>
        <dbReference type="ARBA" id="ARBA00023329"/>
    </source>
</evidence>
<dbReference type="InterPro" id="IPR008331">
    <property type="entry name" value="Ferritin_DPS_dom"/>
</dbReference>
<evidence type="ECO:0000313" key="15">
    <source>
        <dbReference type="EMBL" id="KAJ8784558.1"/>
    </source>
</evidence>
<dbReference type="PANTHER" id="PTHR11431:SF47">
    <property type="entry name" value="FERRITIN LIGHT CHAIN"/>
    <property type="match status" value="1"/>
</dbReference>
<proteinExistence type="inferred from homology"/>
<evidence type="ECO:0000256" key="12">
    <source>
        <dbReference type="PIRSR" id="PIRSR601519-1"/>
    </source>
</evidence>
<dbReference type="Gene3D" id="1.20.1260.10">
    <property type="match status" value="1"/>
</dbReference>
<feature type="domain" description="Ferritin-like diiron" evidence="14">
    <location>
        <begin position="7"/>
        <end position="156"/>
    </location>
</feature>
<dbReference type="PANTHER" id="PTHR11431">
    <property type="entry name" value="FERRITIN"/>
    <property type="match status" value="1"/>
</dbReference>
<organism evidence="15 16">
    <name type="scientific">Eschrichtius robustus</name>
    <name type="common">California gray whale</name>
    <name type="synonym">Eschrichtius gibbosus</name>
    <dbReference type="NCBI Taxonomy" id="9764"/>
    <lineage>
        <taxon>Eukaryota</taxon>
        <taxon>Metazoa</taxon>
        <taxon>Chordata</taxon>
        <taxon>Craniata</taxon>
        <taxon>Vertebrata</taxon>
        <taxon>Euteleostomi</taxon>
        <taxon>Mammalia</taxon>
        <taxon>Eutheria</taxon>
        <taxon>Laurasiatheria</taxon>
        <taxon>Artiodactyla</taxon>
        <taxon>Whippomorpha</taxon>
        <taxon>Cetacea</taxon>
        <taxon>Mysticeti</taxon>
        <taxon>Eschrichtiidae</taxon>
        <taxon>Eschrichtius</taxon>
    </lineage>
</organism>
<dbReference type="FunFam" id="1.20.1260.10:FF:000009">
    <property type="entry name" value="Ferritin light chain"/>
    <property type="match status" value="1"/>
</dbReference>
<dbReference type="AlphaFoldDB" id="A0AB34GZA1"/>
<evidence type="ECO:0000259" key="14">
    <source>
        <dbReference type="PROSITE" id="PS50905"/>
    </source>
</evidence>
<dbReference type="GO" id="GO:0044754">
    <property type="term" value="C:autolysosome"/>
    <property type="evidence" value="ECO:0007669"/>
    <property type="project" value="UniProtKB-SubCell"/>
</dbReference>
<evidence type="ECO:0000256" key="3">
    <source>
        <dbReference type="ARBA" id="ARBA00022434"/>
    </source>
</evidence>
<evidence type="ECO:0000256" key="1">
    <source>
        <dbReference type="ARBA" id="ARBA00004496"/>
    </source>
</evidence>
<keyword evidence="5 12" id="KW-0479">Metal-binding</keyword>
<dbReference type="GO" id="GO:0031410">
    <property type="term" value="C:cytoplasmic vesicle"/>
    <property type="evidence" value="ECO:0007669"/>
    <property type="project" value="UniProtKB-KW"/>
</dbReference>
<evidence type="ECO:0000256" key="2">
    <source>
        <dbReference type="ARBA" id="ARBA00007513"/>
    </source>
</evidence>
<comment type="subcellular location">
    <subcellularLocation>
        <location evidence="9">Autolysosome</location>
    </subcellularLocation>
    <subcellularLocation>
        <location evidence="1">Cytoplasm</location>
    </subcellularLocation>
</comment>
<dbReference type="GO" id="GO:0008198">
    <property type="term" value="F:ferrous iron binding"/>
    <property type="evidence" value="ECO:0007669"/>
    <property type="project" value="TreeGrafter"/>
</dbReference>
<dbReference type="Pfam" id="PF00210">
    <property type="entry name" value="Ferritin"/>
    <property type="match status" value="1"/>
</dbReference>
<comment type="similarity">
    <text evidence="2 13">Belongs to the ferritin family.</text>
</comment>
<dbReference type="GO" id="GO:0006879">
    <property type="term" value="P:intracellular iron ion homeostasis"/>
    <property type="evidence" value="ECO:0007669"/>
    <property type="project" value="UniProtKB-KW"/>
</dbReference>
<dbReference type="SUPFAM" id="SSF47240">
    <property type="entry name" value="Ferritin-like"/>
    <property type="match status" value="1"/>
</dbReference>
<keyword evidence="4" id="KW-0963">Cytoplasm</keyword>
<accession>A0AB34GZA1</accession>
<reference evidence="15 16" key="1">
    <citation type="submission" date="2022-11" db="EMBL/GenBank/DDBJ databases">
        <title>Whole genome sequence of Eschrichtius robustus ER-17-0199.</title>
        <authorList>
            <person name="Bruniche-Olsen A."/>
            <person name="Black A.N."/>
            <person name="Fields C.J."/>
            <person name="Walden K."/>
            <person name="Dewoody J.A."/>
        </authorList>
    </citation>
    <scope>NUCLEOTIDE SEQUENCE [LARGE SCALE GENOMIC DNA]</scope>
    <source>
        <strain evidence="15">ER-17-0199</strain>
        <tissue evidence="15">Blubber</tissue>
    </source>
</reference>
<dbReference type="InterPro" id="IPR009040">
    <property type="entry name" value="Ferritin-like_diiron"/>
</dbReference>
<evidence type="ECO:0000256" key="4">
    <source>
        <dbReference type="ARBA" id="ARBA00022490"/>
    </source>
</evidence>